<sequence>MSLSVTDVNLLAAFLAHPQILPISTSDPVDCIVICASAVLHQATVLFQALESRPDLTRTLVLCGGTGHSTPLIYDAVSKHPVYHKLADDVLGKPEARVLESILRTHFDVNKITSRGCRILVEDQSTNCGANAAKTRELLEKEGVTGLKMMYVVQDPTMSLRTVASFEKAFEKEVTEAGLVVKNAPTFVPRMKNDAGKMAWDVEEVETEELWDVGRFYDLVIGEITRLRDDRNGYGPNGKEFIVHVDVPAEIEDAWGRLKEEFGGSR</sequence>
<dbReference type="GO" id="GO:0005886">
    <property type="term" value="C:plasma membrane"/>
    <property type="evidence" value="ECO:0007669"/>
    <property type="project" value="TreeGrafter"/>
</dbReference>
<dbReference type="Gene3D" id="1.10.3620.10">
    <property type="entry name" value="YdcF like domain"/>
    <property type="match status" value="1"/>
</dbReference>
<dbReference type="InterPro" id="IPR051599">
    <property type="entry name" value="Cell_Envelope_Assoc"/>
</dbReference>
<keyword evidence="3" id="KW-1185">Reference proteome</keyword>
<evidence type="ECO:0000313" key="3">
    <source>
        <dbReference type="Proteomes" id="UP000178912"/>
    </source>
</evidence>
<dbReference type="Pfam" id="PF02698">
    <property type="entry name" value="DUF218"/>
    <property type="match status" value="1"/>
</dbReference>
<evidence type="ECO:0000259" key="1">
    <source>
        <dbReference type="Pfam" id="PF02698"/>
    </source>
</evidence>
<dbReference type="PANTHER" id="PTHR30336">
    <property type="entry name" value="INNER MEMBRANE PROTEIN, PROBABLE PERMEASE"/>
    <property type="match status" value="1"/>
</dbReference>
<dbReference type="OrthoDB" id="17725at2759"/>
<accession>A0A1E1LT81</accession>
<dbReference type="PANTHER" id="PTHR30336:SF20">
    <property type="entry name" value="DUF218 DOMAIN-CONTAINING PROTEIN"/>
    <property type="match status" value="1"/>
</dbReference>
<dbReference type="Gene3D" id="3.40.50.620">
    <property type="entry name" value="HUPs"/>
    <property type="match status" value="1"/>
</dbReference>
<evidence type="ECO:0000313" key="2">
    <source>
        <dbReference type="EMBL" id="CZT13079.1"/>
    </source>
</evidence>
<reference evidence="3" key="1">
    <citation type="submission" date="2016-03" db="EMBL/GenBank/DDBJ databases">
        <authorList>
            <person name="Guldener U."/>
        </authorList>
    </citation>
    <scope>NUCLEOTIDE SEQUENCE [LARGE SCALE GENOMIC DNA]</scope>
    <source>
        <strain evidence="3">04CH-RAC-A.6.1</strain>
    </source>
</reference>
<gene>
    <name evidence="2" type="ORF">RAG0_16668</name>
</gene>
<organism evidence="2 3">
    <name type="scientific">Rhynchosporium agropyri</name>
    <dbReference type="NCBI Taxonomy" id="914238"/>
    <lineage>
        <taxon>Eukaryota</taxon>
        <taxon>Fungi</taxon>
        <taxon>Dikarya</taxon>
        <taxon>Ascomycota</taxon>
        <taxon>Pezizomycotina</taxon>
        <taxon>Leotiomycetes</taxon>
        <taxon>Helotiales</taxon>
        <taxon>Ploettnerulaceae</taxon>
        <taxon>Rhynchosporium</taxon>
    </lineage>
</organism>
<dbReference type="InterPro" id="IPR003848">
    <property type="entry name" value="DUF218"/>
</dbReference>
<dbReference type="Proteomes" id="UP000178912">
    <property type="component" value="Unassembled WGS sequence"/>
</dbReference>
<name>A0A1E1LT81_9HELO</name>
<protein>
    <submittedName>
        <fullName evidence="2">Related to DUF218 domain protein</fullName>
    </submittedName>
</protein>
<feature type="domain" description="DUF218" evidence="1">
    <location>
        <begin position="92"/>
        <end position="189"/>
    </location>
</feature>
<dbReference type="EMBL" id="FJUX01000175">
    <property type="protein sequence ID" value="CZT13079.1"/>
    <property type="molecule type" value="Genomic_DNA"/>
</dbReference>
<dbReference type="AlphaFoldDB" id="A0A1E1LT81"/>
<proteinExistence type="predicted"/>
<dbReference type="InterPro" id="IPR014729">
    <property type="entry name" value="Rossmann-like_a/b/a_fold"/>
</dbReference>